<proteinExistence type="predicted"/>
<dbReference type="Gene3D" id="3.90.50.10">
    <property type="entry name" value="Photosynthetic Reaction Center, subunit H, domain 2"/>
    <property type="match status" value="1"/>
</dbReference>
<sequence>MATDTPADLWNYRDSYHIPSGDLDLSGFEVVGRDGSIGTVDKATNRVSASYLIVDTGDWHAGHQVLLPAATVERIDGDRRLVHVDRSRKEIEEAPDLTKKDMRTAAFQDRLQGYYHGLYDTGL</sequence>
<dbReference type="SUPFAM" id="SSF50346">
    <property type="entry name" value="PRC-barrel domain"/>
    <property type="match status" value="1"/>
</dbReference>
<dbReference type="AlphaFoldDB" id="A0A238Y7N8"/>
<evidence type="ECO:0000313" key="2">
    <source>
        <dbReference type="Proteomes" id="UP000198403"/>
    </source>
</evidence>
<dbReference type="GO" id="GO:0019684">
    <property type="term" value="P:photosynthesis, light reaction"/>
    <property type="evidence" value="ECO:0007669"/>
    <property type="project" value="InterPro"/>
</dbReference>
<evidence type="ECO:0000313" key="1">
    <source>
        <dbReference type="EMBL" id="SNR66359.1"/>
    </source>
</evidence>
<dbReference type="GO" id="GO:0030077">
    <property type="term" value="C:plasma membrane light-harvesting complex"/>
    <property type="evidence" value="ECO:0007669"/>
    <property type="project" value="InterPro"/>
</dbReference>
<dbReference type="RefSeq" id="WP_141137518.1">
    <property type="nucleotide sequence ID" value="NZ_FZNO01000018.1"/>
</dbReference>
<name>A0A238Y7N8_9ACTN</name>
<dbReference type="EMBL" id="FZNO01000018">
    <property type="protein sequence ID" value="SNR66359.1"/>
    <property type="molecule type" value="Genomic_DNA"/>
</dbReference>
<reference evidence="1 2" key="1">
    <citation type="submission" date="2017-06" db="EMBL/GenBank/DDBJ databases">
        <authorList>
            <person name="Kim H.J."/>
            <person name="Triplett B.A."/>
        </authorList>
    </citation>
    <scope>NUCLEOTIDE SEQUENCE [LARGE SCALE GENOMIC DNA]</scope>
    <source>
        <strain evidence="1 2">DSM 44272</strain>
    </source>
</reference>
<dbReference type="InterPro" id="IPR014747">
    <property type="entry name" value="Bac_photo_RC_H_C"/>
</dbReference>
<accession>A0A238Y7N8</accession>
<organism evidence="1 2">
    <name type="scientific">Blastococcus mobilis</name>
    <dbReference type="NCBI Taxonomy" id="1938746"/>
    <lineage>
        <taxon>Bacteria</taxon>
        <taxon>Bacillati</taxon>
        <taxon>Actinomycetota</taxon>
        <taxon>Actinomycetes</taxon>
        <taxon>Geodermatophilales</taxon>
        <taxon>Geodermatophilaceae</taxon>
        <taxon>Blastococcus</taxon>
    </lineage>
</organism>
<gene>
    <name evidence="1" type="ORF">SAMN06272737_1183</name>
</gene>
<dbReference type="OrthoDB" id="510842at2"/>
<keyword evidence="2" id="KW-1185">Reference proteome</keyword>
<dbReference type="Proteomes" id="UP000198403">
    <property type="component" value="Unassembled WGS sequence"/>
</dbReference>
<evidence type="ECO:0008006" key="3">
    <source>
        <dbReference type="Google" id="ProtNLM"/>
    </source>
</evidence>
<dbReference type="InterPro" id="IPR011033">
    <property type="entry name" value="PRC_barrel-like_sf"/>
</dbReference>
<protein>
    <recommendedName>
        <fullName evidence="3">PRC-barrel domain containing protein</fullName>
    </recommendedName>
</protein>